<evidence type="ECO:0000313" key="5">
    <source>
        <dbReference type="Proteomes" id="UP000094570"/>
    </source>
</evidence>
<organism evidence="4 5">
    <name type="scientific">Fervidobacterium thailandense</name>
    <dbReference type="NCBI Taxonomy" id="1008305"/>
    <lineage>
        <taxon>Bacteria</taxon>
        <taxon>Thermotogati</taxon>
        <taxon>Thermotogota</taxon>
        <taxon>Thermotogae</taxon>
        <taxon>Thermotogales</taxon>
        <taxon>Fervidobacteriaceae</taxon>
        <taxon>Fervidobacterium</taxon>
    </lineage>
</organism>
<dbReference type="AlphaFoldDB" id="A0A1E3G1W5"/>
<comment type="caution">
    <text evidence="4">The sequence shown here is derived from an EMBL/GenBank/DDBJ whole genome shotgun (WGS) entry which is preliminary data.</text>
</comment>
<dbReference type="EMBL" id="LWAF01000008">
    <property type="protein sequence ID" value="ODN30264.1"/>
    <property type="molecule type" value="Genomic_DNA"/>
</dbReference>
<gene>
    <name evidence="4" type="ORF">A4H02_06120</name>
</gene>
<keyword evidence="5" id="KW-1185">Reference proteome</keyword>
<dbReference type="PANTHER" id="PTHR33055:SF15">
    <property type="entry name" value="TRANSPOSASE-RELATED"/>
    <property type="match status" value="1"/>
</dbReference>
<dbReference type="PANTHER" id="PTHR33055">
    <property type="entry name" value="TRANSPOSASE FOR INSERTION SEQUENCE ELEMENT IS1111A"/>
    <property type="match status" value="1"/>
</dbReference>
<evidence type="ECO:0000259" key="3">
    <source>
        <dbReference type="Pfam" id="PF02371"/>
    </source>
</evidence>
<feature type="region of interest" description="Disordered" evidence="2">
    <location>
        <begin position="164"/>
        <end position="185"/>
    </location>
</feature>
<dbReference type="InterPro" id="IPR003346">
    <property type="entry name" value="Transposase_20"/>
</dbReference>
<dbReference type="Pfam" id="PF02371">
    <property type="entry name" value="Transposase_20"/>
    <property type="match status" value="1"/>
</dbReference>
<dbReference type="GO" id="GO:0003677">
    <property type="term" value="F:DNA binding"/>
    <property type="evidence" value="ECO:0007669"/>
    <property type="project" value="InterPro"/>
</dbReference>
<sequence>MQKRFKDILRSYLPEVLNFFSQLDSKVLLELLSKFPSKQAIIKNEEQVIQLLTSFRNWNEQKAKAFVNAIKRSIGRKDKHQVAQTIILSITQQLKQIKEQIQSIDDQIKQMMEQFDQTNFPDIPGMGDTTKATIISEVGDIEKFESKEKFVSYIKHKTQGNIEKREQSAEKDILQLSDKSDKVDREVQEEIPRANIKWQKAKASDNSHSEEIS</sequence>
<keyword evidence="1" id="KW-0175">Coiled coil</keyword>
<feature type="coiled-coil region" evidence="1">
    <location>
        <begin position="87"/>
        <end position="114"/>
    </location>
</feature>
<reference evidence="5" key="1">
    <citation type="submission" date="2016-04" db="EMBL/GenBank/DDBJ databases">
        <title>The genome sequence project of a novel Fervidobacterium isolate from a hot spring in Thailand.</title>
        <authorList>
            <person name="Gonzalez J.M."/>
            <person name="Cuecas A."/>
            <person name="Kanoksilapatham W."/>
        </authorList>
    </citation>
    <scope>NUCLEOTIDE SEQUENCE [LARGE SCALE GENOMIC DNA]</scope>
    <source>
        <strain evidence="5">FC2004</strain>
    </source>
</reference>
<accession>A0A1E3G1W5</accession>
<evidence type="ECO:0000256" key="2">
    <source>
        <dbReference type="SAM" id="MobiDB-lite"/>
    </source>
</evidence>
<evidence type="ECO:0000256" key="1">
    <source>
        <dbReference type="SAM" id="Coils"/>
    </source>
</evidence>
<dbReference type="GO" id="GO:0006313">
    <property type="term" value="P:DNA transposition"/>
    <property type="evidence" value="ECO:0007669"/>
    <property type="project" value="InterPro"/>
</dbReference>
<protein>
    <recommendedName>
        <fullName evidence="3">Transposase IS116/IS110/IS902 C-terminal domain-containing protein</fullName>
    </recommendedName>
</protein>
<dbReference type="Proteomes" id="UP000094570">
    <property type="component" value="Unassembled WGS sequence"/>
</dbReference>
<dbReference type="GO" id="GO:0004803">
    <property type="term" value="F:transposase activity"/>
    <property type="evidence" value="ECO:0007669"/>
    <property type="project" value="InterPro"/>
</dbReference>
<name>A0A1E3G1W5_9BACT</name>
<dbReference type="InterPro" id="IPR047650">
    <property type="entry name" value="Transpos_IS110"/>
</dbReference>
<feature type="domain" description="Transposase IS116/IS110/IS902 C-terminal" evidence="3">
    <location>
        <begin position="121"/>
        <end position="154"/>
    </location>
</feature>
<proteinExistence type="predicted"/>
<evidence type="ECO:0000313" key="4">
    <source>
        <dbReference type="EMBL" id="ODN30264.1"/>
    </source>
</evidence>